<accession>A0A7R8WLF9</accession>
<dbReference type="InterPro" id="IPR027417">
    <property type="entry name" value="P-loop_NTPase"/>
</dbReference>
<name>A0A7R8WLF9_9CRUS</name>
<feature type="non-terminal residue" evidence="1">
    <location>
        <position position="666"/>
    </location>
</feature>
<protein>
    <submittedName>
        <fullName evidence="1">Uncharacterized protein</fullName>
    </submittedName>
</protein>
<dbReference type="SUPFAM" id="SSF52540">
    <property type="entry name" value="P-loop containing nucleoside triphosphate hydrolases"/>
    <property type="match status" value="1"/>
</dbReference>
<dbReference type="AlphaFoldDB" id="A0A7R8WLF9"/>
<dbReference type="InterPro" id="IPR008145">
    <property type="entry name" value="GK/Ca_channel_bsu"/>
</dbReference>
<dbReference type="SUPFAM" id="SSF48208">
    <property type="entry name" value="Six-hairpin glycosidases"/>
    <property type="match status" value="1"/>
</dbReference>
<dbReference type="Gene3D" id="3.40.50.300">
    <property type="entry name" value="P-loop containing nucleotide triphosphate hydrolases"/>
    <property type="match status" value="1"/>
</dbReference>
<dbReference type="PANTHER" id="PTHR42899">
    <property type="entry name" value="SPERMATOGENESIS-ASSOCIATED PROTEIN 20"/>
    <property type="match status" value="1"/>
</dbReference>
<dbReference type="InterPro" id="IPR013527">
    <property type="entry name" value="YicC-like_N"/>
</dbReference>
<evidence type="ECO:0000313" key="1">
    <source>
        <dbReference type="EMBL" id="CAD7233099.1"/>
    </source>
</evidence>
<dbReference type="GO" id="GO:0005975">
    <property type="term" value="P:carbohydrate metabolic process"/>
    <property type="evidence" value="ECO:0007669"/>
    <property type="project" value="InterPro"/>
</dbReference>
<dbReference type="PROSITE" id="PS50052">
    <property type="entry name" value="GUANYLATE_KINASE_2"/>
    <property type="match status" value="1"/>
</dbReference>
<dbReference type="PANTHER" id="PTHR42899:SF1">
    <property type="entry name" value="SPERMATOGENESIS-ASSOCIATED PROTEIN 20"/>
    <property type="match status" value="1"/>
</dbReference>
<dbReference type="InterPro" id="IPR008144">
    <property type="entry name" value="Guanylate_kin-like_dom"/>
</dbReference>
<dbReference type="InterPro" id="IPR008928">
    <property type="entry name" value="6-hairpin_glycosidase_sf"/>
</dbReference>
<sequence>MLYDNGQLLSLYASAYKKFGDELYKSVVEETIHWLENDMKSPNGGYYSALDADSEGEEGKYYIWTEEELKTHLKEEYDLFAAYYNVGGFGHWAEGKQVLMRLKSDEEFVLEHALSLEELQQKKMQWKACLLEVRKQRIAPGLDDKMLCAWNAWTAIGLCEAGVALDRQDYIKLAKDTIDLLIRDFWKEGQLYRTKQNQGEMIPAFLEDYVALTKALTHYYEASFEESYLFLAQQLTDICLEHFQEKGQVLFNFRSIKETSLVSPTVEVYDSVMPSSNAMMLQNLLKMYQFFGESRYKTKAEEMLSAIKEAALKYPWSHAAWLKAAFNLDLGLHELVINDQLRMILSMTGYGKAEGHFNNQKYVLEVRSLNSRNLDANLRIPQRLRLWEMSWRKLLGEKLVRGKVDVSLQIESTGDQQLSLNEDTLKAYISKLKEFAPTATEAELLAMALRFSDVQEGQDEKSNEEEENFCLDLLQEAVDHLIVFRSDEGKALEDELRTRVQSIAQKLKEVEPFEEERIKLIRDKMLRSLEESGVNVDENRFEQEQLQSADSNGRKLNFISQEMGREINTMGSKANHDGIQRLVINMKDDLEKGALSIKKLYPDESLAIYIDVPDIDSLAQRLRDRNTESEEKLQMRISKAKEEQAFANRFDTILVNDELERAKAEI</sequence>
<organism evidence="1">
    <name type="scientific">Cyprideis torosa</name>
    <dbReference type="NCBI Taxonomy" id="163714"/>
    <lineage>
        <taxon>Eukaryota</taxon>
        <taxon>Metazoa</taxon>
        <taxon>Ecdysozoa</taxon>
        <taxon>Arthropoda</taxon>
        <taxon>Crustacea</taxon>
        <taxon>Oligostraca</taxon>
        <taxon>Ostracoda</taxon>
        <taxon>Podocopa</taxon>
        <taxon>Podocopida</taxon>
        <taxon>Cytherocopina</taxon>
        <taxon>Cytheroidea</taxon>
        <taxon>Cytherideidae</taxon>
        <taxon>Cyprideis</taxon>
    </lineage>
</organism>
<dbReference type="InterPro" id="IPR024705">
    <property type="entry name" value="Ssp411"/>
</dbReference>
<gene>
    <name evidence="1" type="ORF">CTOB1V02_LOCUS10923</name>
</gene>
<dbReference type="Pfam" id="PF03755">
    <property type="entry name" value="YicC-like_N"/>
    <property type="match status" value="1"/>
</dbReference>
<dbReference type="Pfam" id="PF00625">
    <property type="entry name" value="Guanylate_kin"/>
    <property type="match status" value="1"/>
</dbReference>
<reference evidence="1" key="1">
    <citation type="submission" date="2020-11" db="EMBL/GenBank/DDBJ databases">
        <authorList>
            <person name="Tran Van P."/>
        </authorList>
    </citation>
    <scope>NUCLEOTIDE SEQUENCE</scope>
</reference>
<dbReference type="EMBL" id="OB665637">
    <property type="protein sequence ID" value="CAD7233099.1"/>
    <property type="molecule type" value="Genomic_DNA"/>
</dbReference>
<proteinExistence type="predicted"/>
<dbReference type="Gene3D" id="1.50.10.20">
    <property type="match status" value="1"/>
</dbReference>
<dbReference type="OrthoDB" id="6334211at2759"/>